<dbReference type="AlphaFoldDB" id="I3T071"/>
<proteinExistence type="evidence at transcript level"/>
<organism evidence="1">
    <name type="scientific">Lotus japonicus</name>
    <name type="common">Lotus corniculatus var. japonicus</name>
    <dbReference type="NCBI Taxonomy" id="34305"/>
    <lineage>
        <taxon>Eukaryota</taxon>
        <taxon>Viridiplantae</taxon>
        <taxon>Streptophyta</taxon>
        <taxon>Embryophyta</taxon>
        <taxon>Tracheophyta</taxon>
        <taxon>Spermatophyta</taxon>
        <taxon>Magnoliopsida</taxon>
        <taxon>eudicotyledons</taxon>
        <taxon>Gunneridae</taxon>
        <taxon>Pentapetalae</taxon>
        <taxon>rosids</taxon>
        <taxon>fabids</taxon>
        <taxon>Fabales</taxon>
        <taxon>Fabaceae</taxon>
        <taxon>Papilionoideae</taxon>
        <taxon>50 kb inversion clade</taxon>
        <taxon>NPAAA clade</taxon>
        <taxon>Hologalegina</taxon>
        <taxon>robinioid clade</taxon>
        <taxon>Loteae</taxon>
        <taxon>Lotus</taxon>
    </lineage>
</organism>
<sequence length="97" mass="11070">MKTTSEVCEKAINSYLVDPVIILHIRILAKIEMQILVLISVSIWMHLQVMSMCPGNKISGIHHIVIYHWCYCILPRSNSDNILLYVGKVFIGCNFPV</sequence>
<name>I3T071_LOTJA</name>
<accession>I3T071</accession>
<reference evidence="1" key="1">
    <citation type="submission" date="2012-05" db="EMBL/GenBank/DDBJ databases">
        <authorList>
            <person name="Krishnakumar V."/>
            <person name="Cheung F."/>
            <person name="Xiao Y."/>
            <person name="Chan A."/>
            <person name="Moskal W.A."/>
            <person name="Town C.D."/>
        </authorList>
    </citation>
    <scope>NUCLEOTIDE SEQUENCE</scope>
</reference>
<protein>
    <submittedName>
        <fullName evidence="1">Uncharacterized protein</fullName>
    </submittedName>
</protein>
<dbReference type="EMBL" id="BT146119">
    <property type="protein sequence ID" value="AFK45913.1"/>
    <property type="molecule type" value="mRNA"/>
</dbReference>
<evidence type="ECO:0000313" key="1">
    <source>
        <dbReference type="EMBL" id="AFK45913.1"/>
    </source>
</evidence>